<evidence type="ECO:0000313" key="5">
    <source>
        <dbReference type="EMBL" id="ODN29706.1"/>
    </source>
</evidence>
<sequence>MRKGFTLIELLIVMSIIGALLAVAVPSGLNAVAQAKAVNVASNFRTLHQVVMQMLMLEQNPPTSGDILQYLLEKGYISTKPAGFTITYSGSDRAYLITYQSQDVSPSKVLGLYGPIKLEGGYLVVRVVTQ</sequence>
<dbReference type="Pfam" id="PF07963">
    <property type="entry name" value="N_methyl"/>
    <property type="match status" value="1"/>
</dbReference>
<comment type="caution">
    <text evidence="5">The sequence shown here is derived from an EMBL/GenBank/DDBJ whole genome shotgun (WGS) entry which is preliminary data.</text>
</comment>
<dbReference type="GO" id="GO:0042597">
    <property type="term" value="C:periplasmic space"/>
    <property type="evidence" value="ECO:0007669"/>
    <property type="project" value="UniProtKB-SubCell"/>
</dbReference>
<dbReference type="InterPro" id="IPR012902">
    <property type="entry name" value="N_methyl_site"/>
</dbReference>
<evidence type="ECO:0000256" key="3">
    <source>
        <dbReference type="ARBA" id="ARBA00022764"/>
    </source>
</evidence>
<comment type="subcellular location">
    <subcellularLocation>
        <location evidence="1">Cell outer membrane</location>
        <topology evidence="1">Single-pass membrane protein</topology>
    </subcellularLocation>
    <subcellularLocation>
        <location evidence="2">Periplasm</location>
    </subcellularLocation>
</comment>
<organism evidence="5 6">
    <name type="scientific">Fervidobacterium thailandense</name>
    <dbReference type="NCBI Taxonomy" id="1008305"/>
    <lineage>
        <taxon>Bacteria</taxon>
        <taxon>Thermotogati</taxon>
        <taxon>Thermotogota</taxon>
        <taxon>Thermotogae</taxon>
        <taxon>Thermotogales</taxon>
        <taxon>Fervidobacteriaceae</taxon>
        <taxon>Fervidobacterium</taxon>
    </lineage>
</organism>
<gene>
    <name evidence="5" type="ORF">A4H02_09355</name>
</gene>
<evidence type="ECO:0000256" key="1">
    <source>
        <dbReference type="ARBA" id="ARBA00004203"/>
    </source>
</evidence>
<dbReference type="PROSITE" id="PS00409">
    <property type="entry name" value="PROKAR_NTER_METHYL"/>
    <property type="match status" value="1"/>
</dbReference>
<evidence type="ECO:0000313" key="6">
    <source>
        <dbReference type="Proteomes" id="UP000094570"/>
    </source>
</evidence>
<dbReference type="SUPFAM" id="SSF54523">
    <property type="entry name" value="Pili subunits"/>
    <property type="match status" value="1"/>
</dbReference>
<evidence type="ECO:0000256" key="4">
    <source>
        <dbReference type="ARBA" id="ARBA00023237"/>
    </source>
</evidence>
<keyword evidence="3" id="KW-0574">Periplasm</keyword>
<dbReference type="OrthoDB" id="9795612at2"/>
<name>A0A1E3G0A6_9BACT</name>
<keyword evidence="4" id="KW-0472">Membrane</keyword>
<dbReference type="AlphaFoldDB" id="A0A1E3G0A6"/>
<dbReference type="InterPro" id="IPR045584">
    <property type="entry name" value="Pilin-like"/>
</dbReference>
<keyword evidence="6" id="KW-1185">Reference proteome</keyword>
<proteinExistence type="predicted"/>
<protein>
    <submittedName>
        <fullName evidence="5">Prepilin-type N-terminal cleavage/methylation domain-containing protein</fullName>
    </submittedName>
</protein>
<evidence type="ECO:0000256" key="2">
    <source>
        <dbReference type="ARBA" id="ARBA00004418"/>
    </source>
</evidence>
<reference evidence="6" key="1">
    <citation type="submission" date="2016-04" db="EMBL/GenBank/DDBJ databases">
        <title>The genome sequence project of a novel Fervidobacterium isolate from a hot spring in Thailand.</title>
        <authorList>
            <person name="Gonzalez J.M."/>
            <person name="Cuecas A."/>
            <person name="Kanoksilapatham W."/>
        </authorList>
    </citation>
    <scope>NUCLEOTIDE SEQUENCE [LARGE SCALE GENOMIC DNA]</scope>
    <source>
        <strain evidence="6">FC2004</strain>
    </source>
</reference>
<dbReference type="Gene3D" id="3.30.700.10">
    <property type="entry name" value="Glycoprotein, Type 4 Pilin"/>
    <property type="match status" value="1"/>
</dbReference>
<accession>A0A1E3G0A6</accession>
<dbReference type="STRING" id="1008305.A4H02_09355"/>
<keyword evidence="4" id="KW-0998">Cell outer membrane</keyword>
<dbReference type="NCBIfam" id="TIGR02532">
    <property type="entry name" value="IV_pilin_GFxxxE"/>
    <property type="match status" value="1"/>
</dbReference>
<dbReference type="EMBL" id="LWAF01000024">
    <property type="protein sequence ID" value="ODN29706.1"/>
    <property type="molecule type" value="Genomic_DNA"/>
</dbReference>
<dbReference type="GO" id="GO:0009279">
    <property type="term" value="C:cell outer membrane"/>
    <property type="evidence" value="ECO:0007669"/>
    <property type="project" value="UniProtKB-SubCell"/>
</dbReference>
<dbReference type="Proteomes" id="UP000094570">
    <property type="component" value="Unassembled WGS sequence"/>
</dbReference>